<evidence type="ECO:0000313" key="2">
    <source>
        <dbReference type="Proteomes" id="UP000192472"/>
    </source>
</evidence>
<dbReference type="AlphaFoldDB" id="A0A1W2G8W1"/>
<organism evidence="1 2">
    <name type="scientific">Reichenbachiella faecimaris</name>
    <dbReference type="NCBI Taxonomy" id="692418"/>
    <lineage>
        <taxon>Bacteria</taxon>
        <taxon>Pseudomonadati</taxon>
        <taxon>Bacteroidota</taxon>
        <taxon>Cytophagia</taxon>
        <taxon>Cytophagales</taxon>
        <taxon>Reichenbachiellaceae</taxon>
        <taxon>Reichenbachiella</taxon>
    </lineage>
</organism>
<name>A0A1W2G8W1_REIFA</name>
<dbReference type="EMBL" id="FWYF01000001">
    <property type="protein sequence ID" value="SMD33107.1"/>
    <property type="molecule type" value="Genomic_DNA"/>
</dbReference>
<gene>
    <name evidence="1" type="ORF">SAMN04488029_1472</name>
</gene>
<accession>A0A1W2G8W1</accession>
<dbReference type="Proteomes" id="UP000192472">
    <property type="component" value="Unassembled WGS sequence"/>
</dbReference>
<proteinExistence type="predicted"/>
<evidence type="ECO:0000313" key="1">
    <source>
        <dbReference type="EMBL" id="SMD33107.1"/>
    </source>
</evidence>
<dbReference type="STRING" id="692418.SAMN04488029_1472"/>
<keyword evidence="2" id="KW-1185">Reference proteome</keyword>
<sequence>MHNVANGIFIRSKLAYQIQWMRLKMSDQIHYLEGGVVKFTKEKSTCEAFKNESYEQLESKNKDTLKPLI</sequence>
<reference evidence="1 2" key="1">
    <citation type="submission" date="2017-04" db="EMBL/GenBank/DDBJ databases">
        <authorList>
            <person name="Afonso C.L."/>
            <person name="Miller P.J."/>
            <person name="Scott M.A."/>
            <person name="Spackman E."/>
            <person name="Goraichik I."/>
            <person name="Dimitrov K.M."/>
            <person name="Suarez D.L."/>
            <person name="Swayne D.E."/>
        </authorList>
    </citation>
    <scope>NUCLEOTIDE SEQUENCE [LARGE SCALE GENOMIC DNA]</scope>
    <source>
        <strain evidence="1 2">DSM 26133</strain>
    </source>
</reference>
<protein>
    <submittedName>
        <fullName evidence="1">Uncharacterized protein</fullName>
    </submittedName>
</protein>